<dbReference type="AlphaFoldDB" id="A0A1V9DYP1"/>
<protein>
    <recommendedName>
        <fullName evidence="3">Polyketide cyclase</fullName>
    </recommendedName>
</protein>
<organism evidence="1 2">
    <name type="scientific">Niastella yeongjuensis</name>
    <dbReference type="NCBI Taxonomy" id="354355"/>
    <lineage>
        <taxon>Bacteria</taxon>
        <taxon>Pseudomonadati</taxon>
        <taxon>Bacteroidota</taxon>
        <taxon>Chitinophagia</taxon>
        <taxon>Chitinophagales</taxon>
        <taxon>Chitinophagaceae</taxon>
        <taxon>Niastella</taxon>
    </lineage>
</organism>
<dbReference type="STRING" id="354355.SAMN05660816_02552"/>
<reference evidence="2" key="1">
    <citation type="submission" date="2016-04" db="EMBL/GenBank/DDBJ databases">
        <authorList>
            <person name="Chen L."/>
            <person name="Zhuang W."/>
            <person name="Wang G."/>
        </authorList>
    </citation>
    <scope>NUCLEOTIDE SEQUENCE [LARGE SCALE GENOMIC DNA]</scope>
    <source>
        <strain evidence="2">17621</strain>
    </source>
</reference>
<comment type="caution">
    <text evidence="1">The sequence shown here is derived from an EMBL/GenBank/DDBJ whole genome shotgun (WGS) entry which is preliminary data.</text>
</comment>
<dbReference type="InterPro" id="IPR019587">
    <property type="entry name" value="Polyketide_cyclase/dehydratase"/>
</dbReference>
<proteinExistence type="predicted"/>
<dbReference type="Proteomes" id="UP000192610">
    <property type="component" value="Unassembled WGS sequence"/>
</dbReference>
<name>A0A1V9DYP1_9BACT</name>
<sequence>MVDVSTEIIINLPKEKVAEFASDPGNAPSWCTHIKSVEWNNDAPLRAGARLVVNEQILRRSLQQVYEVVEIIPGQKMIMKTSGNGMGMETTVAWQALNENATCMTLRNRGVPVAFKPIAPFWKLAIRSASRRNLKQLKKMLELSCRRLVVL</sequence>
<dbReference type="Pfam" id="PF10604">
    <property type="entry name" value="Polyketide_cyc2"/>
    <property type="match status" value="1"/>
</dbReference>
<gene>
    <name evidence="1" type="ORF">A4H97_19245</name>
</gene>
<evidence type="ECO:0000313" key="1">
    <source>
        <dbReference type="EMBL" id="OQP38929.1"/>
    </source>
</evidence>
<dbReference type="Gene3D" id="3.30.530.20">
    <property type="match status" value="1"/>
</dbReference>
<evidence type="ECO:0000313" key="2">
    <source>
        <dbReference type="Proteomes" id="UP000192610"/>
    </source>
</evidence>
<accession>A0A1V9DYP1</accession>
<dbReference type="EMBL" id="LVXG01000082">
    <property type="protein sequence ID" value="OQP38929.1"/>
    <property type="molecule type" value="Genomic_DNA"/>
</dbReference>
<keyword evidence="2" id="KW-1185">Reference proteome</keyword>
<dbReference type="SUPFAM" id="SSF55961">
    <property type="entry name" value="Bet v1-like"/>
    <property type="match status" value="1"/>
</dbReference>
<evidence type="ECO:0008006" key="3">
    <source>
        <dbReference type="Google" id="ProtNLM"/>
    </source>
</evidence>
<dbReference type="InterPro" id="IPR023393">
    <property type="entry name" value="START-like_dom_sf"/>
</dbReference>